<dbReference type="Pfam" id="PF20145">
    <property type="entry name" value="ARMET_N"/>
    <property type="match status" value="1"/>
</dbReference>
<evidence type="ECO:0000256" key="2">
    <source>
        <dbReference type="ARBA" id="ARBA00005617"/>
    </source>
</evidence>
<evidence type="ECO:0000256" key="5">
    <source>
        <dbReference type="ARBA" id="ARBA00022729"/>
    </source>
</evidence>
<sequence length="169" mass="19184">MFALFILFSLISWTSVCASSKSCEVCVKVLNDAMQLVPDADKSNPEKIGETIRKHCSTLKGKEHSLCFYIGALPDSLSSMMKDVQTPLSYPMPAEKVCEKLKKQDAQICELKYDVKIDWKTVDLKKMRVKELKKILEEWGESCKGCSEKSEYVARINELKAKYVSKSEL</sequence>
<dbReference type="InterPro" id="IPR045332">
    <property type="entry name" value="ARMET_N"/>
</dbReference>
<keyword evidence="6" id="KW-1015">Disulfide bond</keyword>
<dbReference type="Pfam" id="PF10208">
    <property type="entry name" value="ARMET_C"/>
    <property type="match status" value="1"/>
</dbReference>
<protein>
    <recommendedName>
        <fullName evidence="3">Mesencephalic astrocyte-derived neurotrophic factor homolog</fullName>
    </recommendedName>
    <alternativeName>
        <fullName evidence="7">MANF/CDNF-like protein</fullName>
    </alternativeName>
</protein>
<keyword evidence="12" id="KW-1185">Reference proteome</keyword>
<dbReference type="PANTHER" id="PTHR12990">
    <property type="entry name" value="ARMET-LIKE PROTEIN"/>
    <property type="match status" value="1"/>
</dbReference>
<keyword evidence="5 8" id="KW-0732">Signal</keyword>
<accession>A0ABD6EC80</accession>
<feature type="domain" description="ARMET N-terminal" evidence="10">
    <location>
        <begin position="23"/>
        <end position="117"/>
    </location>
</feature>
<dbReference type="InterPro" id="IPR019345">
    <property type="entry name" value="ARMET_C"/>
</dbReference>
<dbReference type="SUPFAM" id="SSF68906">
    <property type="entry name" value="SAP domain"/>
    <property type="match status" value="1"/>
</dbReference>
<organism evidence="11 12">
    <name type="scientific">Gnathostoma spinigerum</name>
    <dbReference type="NCBI Taxonomy" id="75299"/>
    <lineage>
        <taxon>Eukaryota</taxon>
        <taxon>Metazoa</taxon>
        <taxon>Ecdysozoa</taxon>
        <taxon>Nematoda</taxon>
        <taxon>Chromadorea</taxon>
        <taxon>Rhabditida</taxon>
        <taxon>Spirurina</taxon>
        <taxon>Gnathostomatomorpha</taxon>
        <taxon>Gnathostomatoidea</taxon>
        <taxon>Gnathostomatidae</taxon>
        <taxon>Gnathostoma</taxon>
    </lineage>
</organism>
<evidence type="ECO:0000256" key="7">
    <source>
        <dbReference type="ARBA" id="ARBA00032923"/>
    </source>
</evidence>
<feature type="domain" description="ARMET C-terminal" evidence="9">
    <location>
        <begin position="121"/>
        <end position="163"/>
    </location>
</feature>
<dbReference type="Gene3D" id="1.10.225.10">
    <property type="entry name" value="Saposin-like"/>
    <property type="match status" value="1"/>
</dbReference>
<dbReference type="Gene3D" id="1.10.720.30">
    <property type="entry name" value="SAP domain"/>
    <property type="match status" value="1"/>
</dbReference>
<evidence type="ECO:0000313" key="12">
    <source>
        <dbReference type="Proteomes" id="UP001608902"/>
    </source>
</evidence>
<dbReference type="EMBL" id="JBGFUD010000180">
    <property type="protein sequence ID" value="MFH4973905.1"/>
    <property type="molecule type" value="Genomic_DNA"/>
</dbReference>
<evidence type="ECO:0000256" key="6">
    <source>
        <dbReference type="ARBA" id="ARBA00023157"/>
    </source>
</evidence>
<comment type="subcellular location">
    <subcellularLocation>
        <location evidence="1">Secreted</location>
    </subcellularLocation>
</comment>
<comment type="similarity">
    <text evidence="2">Belongs to the ARMET family.</text>
</comment>
<comment type="caution">
    <text evidence="11">The sequence shown here is derived from an EMBL/GenBank/DDBJ whole genome shotgun (WGS) entry which is preliminary data.</text>
</comment>
<dbReference type="InterPro" id="IPR036361">
    <property type="entry name" value="SAP_dom_sf"/>
</dbReference>
<feature type="chain" id="PRO_5044842630" description="Mesencephalic astrocyte-derived neurotrophic factor homolog" evidence="8">
    <location>
        <begin position="19"/>
        <end position="169"/>
    </location>
</feature>
<name>A0ABD6EC80_9BILA</name>
<keyword evidence="4" id="KW-0964">Secreted</keyword>
<evidence type="ECO:0000256" key="8">
    <source>
        <dbReference type="SAM" id="SignalP"/>
    </source>
</evidence>
<reference evidence="11 12" key="1">
    <citation type="submission" date="2024-08" db="EMBL/GenBank/DDBJ databases">
        <title>Gnathostoma spinigerum genome.</title>
        <authorList>
            <person name="Gonzalez-Bertolin B."/>
            <person name="Monzon S."/>
            <person name="Zaballos A."/>
            <person name="Jimenez P."/>
            <person name="Dekumyoy P."/>
            <person name="Varona S."/>
            <person name="Cuesta I."/>
            <person name="Sumanam S."/>
            <person name="Adisakwattana P."/>
            <person name="Gasser R.B."/>
            <person name="Hernandez-Gonzalez A."/>
            <person name="Young N.D."/>
            <person name="Perteguer M.J."/>
        </authorList>
    </citation>
    <scope>NUCLEOTIDE SEQUENCE [LARGE SCALE GENOMIC DNA]</scope>
    <source>
        <strain evidence="11">AL3</strain>
        <tissue evidence="11">Liver</tissue>
    </source>
</reference>
<evidence type="ECO:0000256" key="3">
    <source>
        <dbReference type="ARBA" id="ARBA00014267"/>
    </source>
</evidence>
<dbReference type="InterPro" id="IPR045333">
    <property type="entry name" value="ARMET-like"/>
</dbReference>
<dbReference type="GO" id="GO:0005576">
    <property type="term" value="C:extracellular region"/>
    <property type="evidence" value="ECO:0007669"/>
    <property type="project" value="UniProtKB-SubCell"/>
</dbReference>
<gene>
    <name evidence="11" type="ORF">AB6A40_000614</name>
</gene>
<feature type="signal peptide" evidence="8">
    <location>
        <begin position="1"/>
        <end position="18"/>
    </location>
</feature>
<evidence type="ECO:0000259" key="10">
    <source>
        <dbReference type="Pfam" id="PF20145"/>
    </source>
</evidence>
<dbReference type="PANTHER" id="PTHR12990:SF5">
    <property type="entry name" value="MESENCEPHALIC ASTROCYTE-DERIVED NEUROTROPHIC FACTOR HOMOLOG"/>
    <property type="match status" value="1"/>
</dbReference>
<evidence type="ECO:0000256" key="1">
    <source>
        <dbReference type="ARBA" id="ARBA00004613"/>
    </source>
</evidence>
<dbReference type="Proteomes" id="UP001608902">
    <property type="component" value="Unassembled WGS sequence"/>
</dbReference>
<evidence type="ECO:0000313" key="11">
    <source>
        <dbReference type="EMBL" id="MFH4973905.1"/>
    </source>
</evidence>
<dbReference type="FunFam" id="1.10.720.30:FF:000003">
    <property type="entry name" value="Mesencephalic astrocyte-derived neurotrophic factor"/>
    <property type="match status" value="1"/>
</dbReference>
<evidence type="ECO:0000256" key="4">
    <source>
        <dbReference type="ARBA" id="ARBA00022525"/>
    </source>
</evidence>
<proteinExistence type="inferred from homology"/>
<evidence type="ECO:0000259" key="9">
    <source>
        <dbReference type="Pfam" id="PF10208"/>
    </source>
</evidence>
<dbReference type="AlphaFoldDB" id="A0ABD6EC80"/>